<dbReference type="EMBL" id="KN833009">
    <property type="protein sequence ID" value="KIM79423.1"/>
    <property type="molecule type" value="Genomic_DNA"/>
</dbReference>
<gene>
    <name evidence="2" type="ORF">PILCRDRAFT_10259</name>
</gene>
<reference evidence="3" key="2">
    <citation type="submission" date="2015-01" db="EMBL/GenBank/DDBJ databases">
        <title>Evolutionary Origins and Diversification of the Mycorrhizal Mutualists.</title>
        <authorList>
            <consortium name="DOE Joint Genome Institute"/>
            <consortium name="Mycorrhizal Genomics Consortium"/>
            <person name="Kohler A."/>
            <person name="Kuo A."/>
            <person name="Nagy L.G."/>
            <person name="Floudas D."/>
            <person name="Copeland A."/>
            <person name="Barry K.W."/>
            <person name="Cichocki N."/>
            <person name="Veneault-Fourrey C."/>
            <person name="LaButti K."/>
            <person name="Lindquist E.A."/>
            <person name="Lipzen A."/>
            <person name="Lundell T."/>
            <person name="Morin E."/>
            <person name="Murat C."/>
            <person name="Riley R."/>
            <person name="Ohm R."/>
            <person name="Sun H."/>
            <person name="Tunlid A."/>
            <person name="Henrissat B."/>
            <person name="Grigoriev I.V."/>
            <person name="Hibbett D.S."/>
            <person name="Martin F."/>
        </authorList>
    </citation>
    <scope>NUCLEOTIDE SEQUENCE [LARGE SCALE GENOMIC DNA]</scope>
    <source>
        <strain evidence="3">F 1598</strain>
    </source>
</reference>
<proteinExistence type="predicted"/>
<reference evidence="2 3" key="1">
    <citation type="submission" date="2014-04" db="EMBL/GenBank/DDBJ databases">
        <authorList>
            <consortium name="DOE Joint Genome Institute"/>
            <person name="Kuo A."/>
            <person name="Tarkka M."/>
            <person name="Buscot F."/>
            <person name="Kohler A."/>
            <person name="Nagy L.G."/>
            <person name="Floudas D."/>
            <person name="Copeland A."/>
            <person name="Barry K.W."/>
            <person name="Cichocki N."/>
            <person name="Veneault-Fourrey C."/>
            <person name="LaButti K."/>
            <person name="Lindquist E.A."/>
            <person name="Lipzen A."/>
            <person name="Lundell T."/>
            <person name="Morin E."/>
            <person name="Murat C."/>
            <person name="Sun H."/>
            <person name="Tunlid A."/>
            <person name="Henrissat B."/>
            <person name="Grigoriev I.V."/>
            <person name="Hibbett D.S."/>
            <person name="Martin F."/>
            <person name="Nordberg H.P."/>
            <person name="Cantor M.N."/>
            <person name="Hua S.X."/>
        </authorList>
    </citation>
    <scope>NUCLEOTIDE SEQUENCE [LARGE SCALE GENOMIC DNA]</scope>
    <source>
        <strain evidence="2 3">F 1598</strain>
    </source>
</reference>
<dbReference type="Proteomes" id="UP000054166">
    <property type="component" value="Unassembled WGS sequence"/>
</dbReference>
<name>A0A0C3AZJ3_PILCF</name>
<evidence type="ECO:0000313" key="2">
    <source>
        <dbReference type="EMBL" id="KIM79423.1"/>
    </source>
</evidence>
<feature type="region of interest" description="Disordered" evidence="1">
    <location>
        <begin position="57"/>
        <end position="77"/>
    </location>
</feature>
<evidence type="ECO:0008006" key="4">
    <source>
        <dbReference type="Google" id="ProtNLM"/>
    </source>
</evidence>
<dbReference type="HOGENOM" id="CLU_502586_0_0_1"/>
<evidence type="ECO:0000256" key="1">
    <source>
        <dbReference type="SAM" id="MobiDB-lite"/>
    </source>
</evidence>
<dbReference type="InParanoid" id="A0A0C3AZJ3"/>
<sequence>MVDAGGDMWLCFALRSDLVIGSNPPSTGSPPIPSSSVDPNLLSPPISTPILPSVFYSQSTPNRPVTPPQNASSTPIRDSASYCLAQETSGYFLSAMPPQQFLKIFLPISKGTPRCPNSKGAFASVLSADKEIMAATARAFVDKLVLVDTHSNPDAQRDQLAPDISVYAADNVPNDDTKSDFSKMELFVELRFAKTSDPFPSPEVPDRDNPKVETPFIISFPPKYTARSPFRRATRPMLAFNMETREVVFLKEFWRADVDGMEKEGEIYALLESKNVPNIAPFGKGNDVGDHKTITHTLRNEEMSLDVVARHLVLFESSKKLVSAIADVMEAHQHAYFDAYVLHRDIEDDRESCLHVLTWTVLRFTKHTCSESDLSMFLRAFDEEYEDHEGVEGGDLKSGFLATREIPRVVKFDRRPQLDALIEELTETFAIRYEKPPSTKDLQALEDARVSNVPESVISNLPALSHRKRLDDLATASWLVDTFRHHLDADPWSLSDKAQGQPIGIGSGKKRAKLEPHIPHAKSQRFSNHSGSRVPADDRLED</sequence>
<evidence type="ECO:0000313" key="3">
    <source>
        <dbReference type="Proteomes" id="UP000054166"/>
    </source>
</evidence>
<protein>
    <recommendedName>
        <fullName evidence="4">Fungal-type protein kinase domain-containing protein</fullName>
    </recommendedName>
</protein>
<feature type="region of interest" description="Disordered" evidence="1">
    <location>
        <begin position="492"/>
        <end position="542"/>
    </location>
</feature>
<organism evidence="2 3">
    <name type="scientific">Piloderma croceum (strain F 1598)</name>
    <dbReference type="NCBI Taxonomy" id="765440"/>
    <lineage>
        <taxon>Eukaryota</taxon>
        <taxon>Fungi</taxon>
        <taxon>Dikarya</taxon>
        <taxon>Basidiomycota</taxon>
        <taxon>Agaricomycotina</taxon>
        <taxon>Agaricomycetes</taxon>
        <taxon>Agaricomycetidae</taxon>
        <taxon>Atheliales</taxon>
        <taxon>Atheliaceae</taxon>
        <taxon>Piloderma</taxon>
    </lineage>
</organism>
<feature type="compositionally biased region" description="Polar residues" evidence="1">
    <location>
        <begin position="57"/>
        <end position="76"/>
    </location>
</feature>
<dbReference type="OrthoDB" id="2881271at2759"/>
<accession>A0A0C3AZJ3</accession>
<dbReference type="AlphaFoldDB" id="A0A0C3AZJ3"/>
<keyword evidence="3" id="KW-1185">Reference proteome</keyword>